<dbReference type="EMBL" id="NESQ01000399">
    <property type="protein sequence ID" value="PUU73223.1"/>
    <property type="molecule type" value="Genomic_DNA"/>
</dbReference>
<gene>
    <name evidence="1" type="ORF">B9Z19DRAFT_1095544</name>
</gene>
<accession>A0A2T6ZCL8</accession>
<reference evidence="1 2" key="1">
    <citation type="submission" date="2017-04" db="EMBL/GenBank/DDBJ databases">
        <title>Draft genome sequence of Tuber borchii Vittad., a whitish edible truffle.</title>
        <authorList>
            <consortium name="DOE Joint Genome Institute"/>
            <person name="Murat C."/>
            <person name="Kuo A."/>
            <person name="Barry K.W."/>
            <person name="Clum A."/>
            <person name="Dockter R.B."/>
            <person name="Fauchery L."/>
            <person name="Iotti M."/>
            <person name="Kohler A."/>
            <person name="Labutti K."/>
            <person name="Lindquist E.A."/>
            <person name="Lipzen A."/>
            <person name="Ohm R.A."/>
            <person name="Wang M."/>
            <person name="Grigoriev I.V."/>
            <person name="Zambonelli A."/>
            <person name="Martin F.M."/>
        </authorList>
    </citation>
    <scope>NUCLEOTIDE SEQUENCE [LARGE SCALE GENOMIC DNA]</scope>
    <source>
        <strain evidence="1 2">Tbo3840</strain>
    </source>
</reference>
<evidence type="ECO:0000313" key="1">
    <source>
        <dbReference type="EMBL" id="PUU73223.1"/>
    </source>
</evidence>
<proteinExistence type="predicted"/>
<dbReference type="OrthoDB" id="2013972at2759"/>
<name>A0A2T6ZCL8_TUBBO</name>
<dbReference type="AlphaFoldDB" id="A0A2T6ZCL8"/>
<evidence type="ECO:0000313" key="2">
    <source>
        <dbReference type="Proteomes" id="UP000244722"/>
    </source>
</evidence>
<sequence>MREMGTFQKEMLIIGAEGLTLAMFTRVLGWDKKEVDVFVASVREALKDPVICAYTRFFITHGQKPI</sequence>
<protein>
    <submittedName>
        <fullName evidence="1">Uncharacterized protein</fullName>
    </submittedName>
</protein>
<keyword evidence="2" id="KW-1185">Reference proteome</keyword>
<comment type="caution">
    <text evidence="1">The sequence shown here is derived from an EMBL/GenBank/DDBJ whole genome shotgun (WGS) entry which is preliminary data.</text>
</comment>
<organism evidence="1 2">
    <name type="scientific">Tuber borchii</name>
    <name type="common">White truffle</name>
    <dbReference type="NCBI Taxonomy" id="42251"/>
    <lineage>
        <taxon>Eukaryota</taxon>
        <taxon>Fungi</taxon>
        <taxon>Dikarya</taxon>
        <taxon>Ascomycota</taxon>
        <taxon>Pezizomycotina</taxon>
        <taxon>Pezizomycetes</taxon>
        <taxon>Pezizales</taxon>
        <taxon>Tuberaceae</taxon>
        <taxon>Tuber</taxon>
    </lineage>
</organism>
<dbReference type="STRING" id="42251.A0A2T6ZCL8"/>
<dbReference type="Proteomes" id="UP000244722">
    <property type="component" value="Unassembled WGS sequence"/>
</dbReference>